<feature type="transmembrane region" description="Helical" evidence="2">
    <location>
        <begin position="318"/>
        <end position="337"/>
    </location>
</feature>
<comment type="caution">
    <text evidence="3">The sequence shown here is derived from an EMBL/GenBank/DDBJ whole genome shotgun (WGS) entry which is preliminary data.</text>
</comment>
<reference evidence="3" key="3">
    <citation type="submission" date="2021-06" db="EMBL/GenBank/DDBJ databases">
        <title>Chromosome-level genome assembly for S. haematobium.</title>
        <authorList>
            <person name="Stroehlein A.J."/>
        </authorList>
    </citation>
    <scope>NUCLEOTIDE SEQUENCE</scope>
</reference>
<feature type="transmembrane region" description="Helical" evidence="2">
    <location>
        <begin position="142"/>
        <end position="162"/>
    </location>
</feature>
<gene>
    <name evidence="3" type="ORF">MS3_00006739</name>
</gene>
<keyword evidence="2" id="KW-1133">Transmembrane helix</keyword>
<name>A0A922IRK8_SCHHA</name>
<feature type="transmembrane region" description="Helical" evidence="2">
    <location>
        <begin position="357"/>
        <end position="379"/>
    </location>
</feature>
<keyword evidence="4" id="KW-1185">Reference proteome</keyword>
<feature type="transmembrane region" description="Helical" evidence="2">
    <location>
        <begin position="198"/>
        <end position="217"/>
    </location>
</feature>
<reference evidence="3" key="1">
    <citation type="journal article" date="2012" name="Nat. Genet.">
        <title>Whole-genome sequence of Schistosoma haematobium.</title>
        <authorList>
            <person name="Young N.D."/>
            <person name="Jex A.R."/>
            <person name="Li B."/>
            <person name="Liu S."/>
            <person name="Yang L."/>
            <person name="Xiong Z."/>
            <person name="Li Y."/>
            <person name="Cantacessi C."/>
            <person name="Hall R.S."/>
            <person name="Xu X."/>
            <person name="Chen F."/>
            <person name="Wu X."/>
            <person name="Zerlotini A."/>
            <person name="Oliveira G."/>
            <person name="Hofmann A."/>
            <person name="Zhang G."/>
            <person name="Fang X."/>
            <person name="Kang Y."/>
            <person name="Campbell B.E."/>
            <person name="Loukas A."/>
            <person name="Ranganathan S."/>
            <person name="Rollinson D."/>
            <person name="Rinaldi G."/>
            <person name="Brindley P.J."/>
            <person name="Yang H."/>
            <person name="Wang J."/>
            <person name="Wang J."/>
            <person name="Gasser R.B."/>
        </authorList>
    </citation>
    <scope>NUCLEOTIDE SEQUENCE</scope>
</reference>
<feature type="transmembrane region" description="Helical" evidence="2">
    <location>
        <begin position="70"/>
        <end position="97"/>
    </location>
</feature>
<protein>
    <submittedName>
        <fullName evidence="3">Uncharacterized protein</fullName>
    </submittedName>
</protein>
<dbReference type="RefSeq" id="XP_012800244.3">
    <property type="nucleotide sequence ID" value="XM_012944790.3"/>
</dbReference>
<accession>A0A922IRK8</accession>
<evidence type="ECO:0000256" key="1">
    <source>
        <dbReference type="SAM" id="MobiDB-lite"/>
    </source>
</evidence>
<dbReference type="EMBL" id="AMPZ03000004">
    <property type="protein sequence ID" value="KAH9585519.1"/>
    <property type="molecule type" value="Genomic_DNA"/>
</dbReference>
<evidence type="ECO:0000256" key="2">
    <source>
        <dbReference type="SAM" id="Phobius"/>
    </source>
</evidence>
<feature type="transmembrane region" description="Helical" evidence="2">
    <location>
        <begin position="229"/>
        <end position="254"/>
    </location>
</feature>
<feature type="region of interest" description="Disordered" evidence="1">
    <location>
        <begin position="1"/>
        <end position="38"/>
    </location>
</feature>
<keyword evidence="2" id="KW-0812">Transmembrane</keyword>
<organism evidence="3 4">
    <name type="scientific">Schistosoma haematobium</name>
    <name type="common">Blood fluke</name>
    <dbReference type="NCBI Taxonomy" id="6185"/>
    <lineage>
        <taxon>Eukaryota</taxon>
        <taxon>Metazoa</taxon>
        <taxon>Spiralia</taxon>
        <taxon>Lophotrochozoa</taxon>
        <taxon>Platyhelminthes</taxon>
        <taxon>Trematoda</taxon>
        <taxon>Digenea</taxon>
        <taxon>Strigeidida</taxon>
        <taxon>Schistosomatoidea</taxon>
        <taxon>Schistosomatidae</taxon>
        <taxon>Schistosoma</taxon>
    </lineage>
</organism>
<dbReference type="Proteomes" id="UP000471633">
    <property type="component" value="Unassembled WGS sequence"/>
</dbReference>
<evidence type="ECO:0000313" key="4">
    <source>
        <dbReference type="Proteomes" id="UP000471633"/>
    </source>
</evidence>
<dbReference type="KEGG" id="shx:MS3_00006739"/>
<reference evidence="3" key="4">
    <citation type="journal article" date="2022" name="PLoS Pathog.">
        <title>Chromosome-level genome of Schistosoma haematobium underpins genome-wide explorations of molecular variation.</title>
        <authorList>
            <person name="Stroehlein A.J."/>
            <person name="Korhonen P.K."/>
            <person name="Lee V.V."/>
            <person name="Ralph S.A."/>
            <person name="Mentink-Kane M."/>
            <person name="You H."/>
            <person name="McManus D.P."/>
            <person name="Tchuente L.T."/>
            <person name="Stothard J.R."/>
            <person name="Kaur P."/>
            <person name="Dudchenko O."/>
            <person name="Aiden E.L."/>
            <person name="Yang B."/>
            <person name="Yang H."/>
            <person name="Emery A.M."/>
            <person name="Webster B.L."/>
            <person name="Brindley P.J."/>
            <person name="Rollinson D."/>
            <person name="Chang B.C.H."/>
            <person name="Gasser R.B."/>
            <person name="Young N.D."/>
        </authorList>
    </citation>
    <scope>NUCLEOTIDE SEQUENCE</scope>
</reference>
<evidence type="ECO:0000313" key="3">
    <source>
        <dbReference type="EMBL" id="KAH9585519.1"/>
    </source>
</evidence>
<feature type="compositionally biased region" description="Low complexity" evidence="1">
    <location>
        <begin position="1"/>
        <end position="32"/>
    </location>
</feature>
<dbReference type="GeneID" id="24596165"/>
<sequence length="564" mass="65067">MSNNINITTTDTVDNNNNNNNNNNTSSSSSSNEMKLDKHMQTTASIDELIYGLYHITMEISPTCRQAATLFLSGFFVVGVLLIIPALMQTAAAYVWAAQIRRESVTPTQLQQSKKNQSISKNNNKIQKQIKKHRLPKQDRTLFLYRILACTASLLVLIFSTLPQLVIVVAKPQIADSIDKRWGWCHAFVYADHVTRCFASYLIVIPFFLLFWNFLFSEILPHHHFIMRNVFGVILKSSIIIALFSLCIPIPIVVRQYEKMCTSNKICLCGPTMHGIATFIYYDFVVTRIIPAIFVIFISIGFLRWLPREDYGVFYEPAIFLAFMIPHVLCEVIIHIFHRAHIINKLINVNFSNFMLLSYALYHMSFSCTFVLATLRSMLSEIQEERRKRSMLLYDETIDTSKQPSSSRNKTTIRIADNNNNNKTNQMHGTKRRTNLIHGLQKQFSVAYRWKPDFTDEETGFISGQIDELSMEQSINQNISSINENESNLSDIQNETNEKCTDDAMLHYAILQRSASLKRKEQEQRIKPQTHTSYSIIRKLNSQQCQPLQQQQRTILYPINNQLS</sequence>
<reference evidence="3" key="2">
    <citation type="journal article" date="2019" name="Gigascience">
        <title>High-quality Schistosoma haematobium genome achieved by single-molecule and long-range sequencing.</title>
        <authorList>
            <person name="Stroehlein A.J."/>
            <person name="Korhonen P.K."/>
            <person name="Chong T.M."/>
            <person name="Lim Y.L."/>
            <person name="Chan K.G."/>
            <person name="Webster B."/>
            <person name="Rollinson D."/>
            <person name="Brindley P.J."/>
            <person name="Gasser R.B."/>
            <person name="Young N.D."/>
        </authorList>
    </citation>
    <scope>NUCLEOTIDE SEQUENCE</scope>
</reference>
<dbReference type="CTD" id="24596165"/>
<proteinExistence type="predicted"/>
<feature type="transmembrane region" description="Helical" evidence="2">
    <location>
        <begin position="289"/>
        <end position="306"/>
    </location>
</feature>
<dbReference type="AlphaFoldDB" id="A0A922IRK8"/>
<keyword evidence="2" id="KW-0472">Membrane</keyword>